<proteinExistence type="predicted"/>
<evidence type="ECO:0000256" key="3">
    <source>
        <dbReference type="ARBA" id="ARBA00022833"/>
    </source>
</evidence>
<dbReference type="GeneID" id="20326675"/>
<dbReference type="PROSITE" id="PS50016">
    <property type="entry name" value="ZF_PHD_2"/>
    <property type="match status" value="1"/>
</dbReference>
<keyword evidence="8" id="KW-1185">Reference proteome</keyword>
<feature type="compositionally biased region" description="Basic and acidic residues" evidence="5">
    <location>
        <begin position="279"/>
        <end position="291"/>
    </location>
</feature>
<feature type="region of interest" description="Disordered" evidence="5">
    <location>
        <begin position="729"/>
        <end position="758"/>
    </location>
</feature>
<sequence length="758" mass="81350">VSGFGSTAQKFKVSTSTVLPGEHGSKPSSTSSSLLRFKLRHESIEAREILTSSLSPSSSSSSLSSSSSTPIHQDPADRMATVPPHIFTTKPSTVSDSGHVDLENTSLSNAPSLIDQGPSSTKTPKIVIRLGGGVNPGVLSCTQSPFVRTSEKPVVASPALVDTPPAPLAPPPLRLTISKDRLTYRGNDAAQNDDDSNASSSSSISESLNSSGDEDEDIMVKADKPKISNLQTSLPPPPLERLPDRTLMGTRPSLDASSATRISTRQLSEPLYKSATPARDSDKTLESRRNDVPPLLPLFSPVVPSTAPFQLGPPSLTTISSAPSHMVDRPHEGSSASLQRKRRNPPAKQESLSKRGRLNSSIPSLGSRGHELSGSTRVRVDSVFTDDEESDGNGAVGSAVKRPLSIDTNLPEANSRGSGSVPKLTTPKSQKFLPSPVSTRNVPLDTKRIKGRPRTKHTSAQLMVPSYSPVIKSKSQFAPTRCKSRSRMKPTSANASTCSSPLTKPGLVSSQRPASQVVVASAGNSYYFLALMVKYQSSHTNSQCDYYDLFSCSTLSVPNCHATRRKHDTARLPRPIQGKSRDRSWVRTTDFPVSLGNLAVSQPSCFFLVVKHRKGATAERFSGRILDSTMEPNAQLVFRISIGSSHFHFSHVLENNSGEQIWLCPICLLEDDGNLMIGCDSCDDWYHTTCLGLSAEPEVPQWFCPKCVGSSTPCPTVYSGSITTPVSSFPVQTTPHVSSVGQGRKSKGSSKGSMKHKR</sequence>
<dbReference type="GO" id="GO:0005669">
    <property type="term" value="C:transcription factor TFIID complex"/>
    <property type="evidence" value="ECO:0007669"/>
    <property type="project" value="TreeGrafter"/>
</dbReference>
<dbReference type="AlphaFoldDB" id="A0A075ACV1"/>
<dbReference type="KEGG" id="ovi:T265_12507"/>
<feature type="compositionally biased region" description="Polar residues" evidence="5">
    <location>
        <begin position="406"/>
        <end position="418"/>
    </location>
</feature>
<dbReference type="SMART" id="SM00249">
    <property type="entry name" value="PHD"/>
    <property type="match status" value="1"/>
</dbReference>
<dbReference type="GO" id="GO:0045944">
    <property type="term" value="P:positive regulation of transcription by RNA polymerase II"/>
    <property type="evidence" value="ECO:0007669"/>
    <property type="project" value="TreeGrafter"/>
</dbReference>
<feature type="region of interest" description="Disordered" evidence="5">
    <location>
        <begin position="313"/>
        <end position="443"/>
    </location>
</feature>
<keyword evidence="3" id="KW-0862">Zinc</keyword>
<dbReference type="InterPro" id="IPR019787">
    <property type="entry name" value="Znf_PHD-finger"/>
</dbReference>
<feature type="compositionally biased region" description="Low complexity" evidence="5">
    <location>
        <begin position="51"/>
        <end position="70"/>
    </location>
</feature>
<reference evidence="7 8" key="1">
    <citation type="submission" date="2013-11" db="EMBL/GenBank/DDBJ databases">
        <title>Opisthorchis viverrini - life in the bile duct.</title>
        <authorList>
            <person name="Young N.D."/>
            <person name="Nagarajan N."/>
            <person name="Lin S.J."/>
            <person name="Korhonen P.K."/>
            <person name="Jex A.R."/>
            <person name="Hall R.S."/>
            <person name="Safavi-Hemami H."/>
            <person name="Kaewkong W."/>
            <person name="Bertrand D."/>
            <person name="Gao S."/>
            <person name="Seet Q."/>
            <person name="Wongkham S."/>
            <person name="Teh B.T."/>
            <person name="Wongkham C."/>
            <person name="Intapan P.M."/>
            <person name="Maleewong W."/>
            <person name="Yang X."/>
            <person name="Hu M."/>
            <person name="Wang Z."/>
            <person name="Hofmann A."/>
            <person name="Sternberg P.W."/>
            <person name="Tan P."/>
            <person name="Wang J."/>
            <person name="Gasser R.B."/>
        </authorList>
    </citation>
    <scope>NUCLEOTIDE SEQUENCE [LARGE SCALE GENOMIC DNA]</scope>
</reference>
<dbReference type="InterPro" id="IPR001965">
    <property type="entry name" value="Znf_PHD"/>
</dbReference>
<dbReference type="PROSITE" id="PS01359">
    <property type="entry name" value="ZF_PHD_1"/>
    <property type="match status" value="1"/>
</dbReference>
<feature type="domain" description="PHD-type" evidence="6">
    <location>
        <begin position="661"/>
        <end position="710"/>
    </location>
</feature>
<feature type="region of interest" description="Disordered" evidence="5">
    <location>
        <begin position="49"/>
        <end position="121"/>
    </location>
</feature>
<dbReference type="GO" id="GO:0002039">
    <property type="term" value="F:p53 binding"/>
    <property type="evidence" value="ECO:0007669"/>
    <property type="project" value="TreeGrafter"/>
</dbReference>
<feature type="region of interest" description="Disordered" evidence="5">
    <location>
        <begin position="478"/>
        <end position="507"/>
    </location>
</feature>
<dbReference type="RefSeq" id="XP_009162407.1">
    <property type="nucleotide sequence ID" value="XM_009164143.1"/>
</dbReference>
<dbReference type="SUPFAM" id="SSF57903">
    <property type="entry name" value="FYVE/PHD zinc finger"/>
    <property type="match status" value="1"/>
</dbReference>
<feature type="compositionally biased region" description="Polar residues" evidence="5">
    <location>
        <begin position="489"/>
        <end position="507"/>
    </location>
</feature>
<keyword evidence="2 4" id="KW-0863">Zinc-finger</keyword>
<dbReference type="Proteomes" id="UP000054324">
    <property type="component" value="Unassembled WGS sequence"/>
</dbReference>
<evidence type="ECO:0000256" key="5">
    <source>
        <dbReference type="SAM" id="MobiDB-lite"/>
    </source>
</evidence>
<keyword evidence="1" id="KW-0479">Metal-binding</keyword>
<dbReference type="InterPro" id="IPR011011">
    <property type="entry name" value="Znf_FYVE_PHD"/>
</dbReference>
<evidence type="ECO:0000259" key="6">
    <source>
        <dbReference type="PROSITE" id="PS50016"/>
    </source>
</evidence>
<dbReference type="CTD" id="20326675"/>
<feature type="compositionally biased region" description="Low complexity" evidence="5">
    <location>
        <begin position="197"/>
        <end position="211"/>
    </location>
</feature>
<dbReference type="Gene3D" id="3.30.40.10">
    <property type="entry name" value="Zinc/RING finger domain, C3HC4 (zinc finger)"/>
    <property type="match status" value="1"/>
</dbReference>
<feature type="non-terminal residue" evidence="7">
    <location>
        <position position="1"/>
    </location>
</feature>
<dbReference type="PANTHER" id="PTHR46452">
    <property type="entry name" value="TRANSCRIPTION INITIATION FACTOR TFIID SUBUNIT 3"/>
    <property type="match status" value="1"/>
</dbReference>
<evidence type="ECO:0000256" key="4">
    <source>
        <dbReference type="PROSITE-ProRule" id="PRU00146"/>
    </source>
</evidence>
<dbReference type="PANTHER" id="PTHR46452:SF1">
    <property type="entry name" value="TRANSCRIPTION INITIATION FACTOR TFIID SUBUNIT 3"/>
    <property type="match status" value="1"/>
</dbReference>
<dbReference type="OrthoDB" id="436852at2759"/>
<feature type="compositionally biased region" description="Polar residues" evidence="5">
    <location>
        <begin position="255"/>
        <end position="267"/>
    </location>
</feature>
<accession>A0A075ACV1</accession>
<dbReference type="Pfam" id="PF00628">
    <property type="entry name" value="PHD"/>
    <property type="match status" value="1"/>
</dbReference>
<dbReference type="InterPro" id="IPR013083">
    <property type="entry name" value="Znf_RING/FYVE/PHD"/>
</dbReference>
<evidence type="ECO:0000313" key="7">
    <source>
        <dbReference type="EMBL" id="KER33845.1"/>
    </source>
</evidence>
<evidence type="ECO:0000313" key="8">
    <source>
        <dbReference type="Proteomes" id="UP000054324"/>
    </source>
</evidence>
<feature type="region of interest" description="Disordered" evidence="5">
    <location>
        <begin position="1"/>
        <end position="34"/>
    </location>
</feature>
<dbReference type="GO" id="GO:0008270">
    <property type="term" value="F:zinc ion binding"/>
    <property type="evidence" value="ECO:0007669"/>
    <property type="project" value="UniProtKB-KW"/>
</dbReference>
<feature type="compositionally biased region" description="Polar residues" evidence="5">
    <location>
        <begin position="103"/>
        <end position="121"/>
    </location>
</feature>
<dbReference type="InterPro" id="IPR019786">
    <property type="entry name" value="Zinc_finger_PHD-type_CS"/>
</dbReference>
<dbReference type="EMBL" id="KL596621">
    <property type="protein sequence ID" value="KER33845.1"/>
    <property type="molecule type" value="Genomic_DNA"/>
</dbReference>
<protein>
    <recommendedName>
        <fullName evidence="6">PHD-type domain-containing protein</fullName>
    </recommendedName>
</protein>
<feature type="compositionally biased region" description="Basic residues" evidence="5">
    <location>
        <begin position="744"/>
        <end position="758"/>
    </location>
</feature>
<feature type="compositionally biased region" description="Polar residues" evidence="5">
    <location>
        <begin position="1"/>
        <end position="18"/>
    </location>
</feature>
<gene>
    <name evidence="7" type="ORF">T265_12507</name>
</gene>
<dbReference type="CDD" id="cd15522">
    <property type="entry name" value="PHD_TAF3"/>
    <property type="match status" value="1"/>
</dbReference>
<organism evidence="7 8">
    <name type="scientific">Opisthorchis viverrini</name>
    <name type="common">Southeast Asian liver fluke</name>
    <dbReference type="NCBI Taxonomy" id="6198"/>
    <lineage>
        <taxon>Eukaryota</taxon>
        <taxon>Metazoa</taxon>
        <taxon>Spiralia</taxon>
        <taxon>Lophotrochozoa</taxon>
        <taxon>Platyhelminthes</taxon>
        <taxon>Trematoda</taxon>
        <taxon>Digenea</taxon>
        <taxon>Opisthorchiida</taxon>
        <taxon>Opisthorchiata</taxon>
        <taxon>Opisthorchiidae</taxon>
        <taxon>Opisthorchis</taxon>
    </lineage>
</organism>
<evidence type="ECO:0000256" key="2">
    <source>
        <dbReference type="ARBA" id="ARBA00022771"/>
    </source>
</evidence>
<feature type="region of interest" description="Disordered" evidence="5">
    <location>
        <begin position="186"/>
        <end position="295"/>
    </location>
</feature>
<evidence type="ECO:0000256" key="1">
    <source>
        <dbReference type="ARBA" id="ARBA00022723"/>
    </source>
</evidence>
<name>A0A075ACV1_OPIVI</name>
<dbReference type="STRING" id="6198.A0A075ACV1"/>